<dbReference type="Pfam" id="PF00651">
    <property type="entry name" value="BTB"/>
    <property type="match status" value="1"/>
</dbReference>
<dbReference type="AlphaFoldDB" id="A0AAD4MGS7"/>
<dbReference type="SUPFAM" id="SSF54695">
    <property type="entry name" value="POZ domain"/>
    <property type="match status" value="1"/>
</dbReference>
<evidence type="ECO:0000259" key="1">
    <source>
        <dbReference type="PROSITE" id="PS50097"/>
    </source>
</evidence>
<organism evidence="2 3">
    <name type="scientific">Ditylenchus destructor</name>
    <dbReference type="NCBI Taxonomy" id="166010"/>
    <lineage>
        <taxon>Eukaryota</taxon>
        <taxon>Metazoa</taxon>
        <taxon>Ecdysozoa</taxon>
        <taxon>Nematoda</taxon>
        <taxon>Chromadorea</taxon>
        <taxon>Rhabditida</taxon>
        <taxon>Tylenchina</taxon>
        <taxon>Tylenchomorpha</taxon>
        <taxon>Sphaerularioidea</taxon>
        <taxon>Anguinidae</taxon>
        <taxon>Anguininae</taxon>
        <taxon>Ditylenchus</taxon>
    </lineage>
</organism>
<gene>
    <name evidence="2" type="ORF">DdX_20744</name>
</gene>
<keyword evidence="3" id="KW-1185">Reference proteome</keyword>
<accession>A0AAD4MGS7</accession>
<evidence type="ECO:0000313" key="3">
    <source>
        <dbReference type="Proteomes" id="UP001201812"/>
    </source>
</evidence>
<dbReference type="CDD" id="cd18186">
    <property type="entry name" value="BTB_POZ_ZBTB_KLHL-like"/>
    <property type="match status" value="1"/>
</dbReference>
<sequence>METKKSARIYICREFVLGQSETYEGSDPCTSIVVRILEEKSKVVEEFEKRSVNDVSFLINEETCEANRQYLSCVSPVFKGMLCGKFSEAQRNEITLESFDSASIFKDFLLAVSPLRVQAFTSAVSPNAFKIAFVQ</sequence>
<dbReference type="Gene3D" id="3.30.710.10">
    <property type="entry name" value="Potassium Channel Kv1.1, Chain A"/>
    <property type="match status" value="1"/>
</dbReference>
<evidence type="ECO:0000313" key="2">
    <source>
        <dbReference type="EMBL" id="KAI1693299.1"/>
    </source>
</evidence>
<feature type="domain" description="BTB" evidence="1">
    <location>
        <begin position="53"/>
        <end position="109"/>
    </location>
</feature>
<name>A0AAD4MGS7_9BILA</name>
<reference evidence="2" key="1">
    <citation type="submission" date="2022-01" db="EMBL/GenBank/DDBJ databases">
        <title>Genome Sequence Resource for Two Populations of Ditylenchus destructor, the Migratory Endoparasitic Phytonematode.</title>
        <authorList>
            <person name="Zhang H."/>
            <person name="Lin R."/>
            <person name="Xie B."/>
        </authorList>
    </citation>
    <scope>NUCLEOTIDE SEQUENCE</scope>
    <source>
        <strain evidence="2">BazhouSP</strain>
    </source>
</reference>
<protein>
    <submittedName>
        <fullName evidence="2">BTB/POZ domain-containing protein</fullName>
    </submittedName>
</protein>
<dbReference type="InterPro" id="IPR000210">
    <property type="entry name" value="BTB/POZ_dom"/>
</dbReference>
<dbReference type="InterPro" id="IPR011333">
    <property type="entry name" value="SKP1/BTB/POZ_sf"/>
</dbReference>
<dbReference type="EMBL" id="JAKKPZ010000650">
    <property type="protein sequence ID" value="KAI1693299.1"/>
    <property type="molecule type" value="Genomic_DNA"/>
</dbReference>
<dbReference type="Proteomes" id="UP001201812">
    <property type="component" value="Unassembled WGS sequence"/>
</dbReference>
<proteinExistence type="predicted"/>
<comment type="caution">
    <text evidence="2">The sequence shown here is derived from an EMBL/GenBank/DDBJ whole genome shotgun (WGS) entry which is preliminary data.</text>
</comment>
<dbReference type="PROSITE" id="PS50097">
    <property type="entry name" value="BTB"/>
    <property type="match status" value="1"/>
</dbReference>